<dbReference type="PATRIC" id="fig|525365.8.peg.134"/>
<dbReference type="HOGENOM" id="CLU_041651_0_0_9"/>
<dbReference type="EMBL" id="ACGU01000014">
    <property type="protein sequence ID" value="EEJ72795.1"/>
    <property type="molecule type" value="Genomic_DNA"/>
</dbReference>
<evidence type="ECO:0000313" key="2">
    <source>
        <dbReference type="Proteomes" id="UP000005583"/>
    </source>
</evidence>
<protein>
    <recommendedName>
        <fullName evidence="3">GW domain-containing protein</fullName>
    </recommendedName>
</protein>
<dbReference type="Proteomes" id="UP000005583">
    <property type="component" value="Unassembled WGS sequence"/>
</dbReference>
<dbReference type="AlphaFoldDB" id="C2EKT8"/>
<gene>
    <name evidence="1" type="ORF">HMPREF0548_0256</name>
</gene>
<reference evidence="1 2" key="1">
    <citation type="submission" date="2009-01" db="EMBL/GenBank/DDBJ databases">
        <authorList>
            <person name="Qin X."/>
            <person name="Bachman B."/>
            <person name="Battles P."/>
            <person name="Bell A."/>
            <person name="Bess C."/>
            <person name="Bickham C."/>
            <person name="Chaboub L."/>
            <person name="Chen D."/>
            <person name="Coyle M."/>
            <person name="Deiros D.R."/>
            <person name="Dinh H."/>
            <person name="Forbes L."/>
            <person name="Fowler G."/>
            <person name="Francisco L."/>
            <person name="Fu Q."/>
            <person name="Gubbala S."/>
            <person name="Hale W."/>
            <person name="Han Y."/>
            <person name="Hemphill L."/>
            <person name="Highlander S.K."/>
            <person name="Hirani K."/>
            <person name="Hogues M."/>
            <person name="Jackson L."/>
            <person name="Jakkamsetti A."/>
            <person name="Javaid M."/>
            <person name="Jiang H."/>
            <person name="Korchina V."/>
            <person name="Kovar C."/>
            <person name="Lara F."/>
            <person name="Lee S."/>
            <person name="Mata R."/>
            <person name="Mathew T."/>
            <person name="Moen C."/>
            <person name="Morales K."/>
            <person name="Munidasa M."/>
            <person name="Nazareth L."/>
            <person name="Ngo R."/>
            <person name="Nguyen L."/>
            <person name="Okwuonu G."/>
            <person name="Ongeri F."/>
            <person name="Patil S."/>
            <person name="Petrosino J."/>
            <person name="Pham C."/>
            <person name="Pham P."/>
            <person name="Pu L.-L."/>
            <person name="Puazo M."/>
            <person name="Raj R."/>
            <person name="Reid J."/>
            <person name="Rouhana J."/>
            <person name="Saada N."/>
            <person name="Shang Y."/>
            <person name="Simmons D."/>
            <person name="Thornton R."/>
            <person name="Warren J."/>
            <person name="Weissenberger G."/>
            <person name="Zhang J."/>
            <person name="Zhang L."/>
            <person name="Zhou C."/>
            <person name="Zhu D."/>
            <person name="Muzny D."/>
            <person name="Worley K."/>
            <person name="Gibbs R."/>
        </authorList>
    </citation>
    <scope>NUCLEOTIDE SEQUENCE [LARGE SCALE GENOMIC DNA]</scope>
    <source>
        <strain evidence="1 2">DSM 16047</strain>
    </source>
</reference>
<proteinExistence type="predicted"/>
<name>C2EKT8_9LACO</name>
<evidence type="ECO:0008006" key="3">
    <source>
        <dbReference type="Google" id="ProtNLM"/>
    </source>
</evidence>
<dbReference type="eggNOG" id="ENOG5034AK2">
    <property type="taxonomic scope" value="Bacteria"/>
</dbReference>
<dbReference type="STRING" id="525365.HMPREF0548_0256"/>
<keyword evidence="2" id="KW-1185">Reference proteome</keyword>
<dbReference type="RefSeq" id="WP_007126446.1">
    <property type="nucleotide sequence ID" value="NZ_AZFO01000001.1"/>
</dbReference>
<sequence>MLKKFKISFVLACTLMLSIFFIKPQSVLARSLRPFQTKMINGESYGIYEKLTRKGPRVWMASTTTFRYGNYQASIEKKVGRTKYDFVWIDGHRAGWVNQRAFLRSKIAVVHDISLVKNPDYDFPTRDAINFATDASGTVIEPSKVKVSKSKITSNKASKYRVKYSYGKAHAYTTVRVRKNINEGLAHANKTPQSGESASSWFKHYKTSGNWGKGASYAPETKPHTIKSGNFKLKTYFYQLATLSQGNSFTGMVGPLPEGMAVSNGLMYATMYNAPQNTRAHIVAYRFNQIPNRYIMQKLPWLPWRKFLRLAPPIKVSPLIKTGHGQAFGATNKYLYVIANNHLLRNCSDSEELMQISKQDLQIKKIWTFKIWNGNSNDGRYVHNAVFVNDKKFIAEYHSATNHRFEYWEVTRHGNSWKPVEIGATKGEFMRNDSPVQRMAYNRKKKQIYLAFNDYLFKLKRNGKVLDSAHFHTGREFEGICVNDGYLYAELAQRPELLRQKIK</sequence>
<evidence type="ECO:0000313" key="1">
    <source>
        <dbReference type="EMBL" id="EEJ72795.1"/>
    </source>
</evidence>
<comment type="caution">
    <text evidence="1">The sequence shown here is derived from an EMBL/GenBank/DDBJ whole genome shotgun (WGS) entry which is preliminary data.</text>
</comment>
<organism evidence="1 2">
    <name type="scientific">Lactobacillus ultunensis DSM 16047</name>
    <dbReference type="NCBI Taxonomy" id="525365"/>
    <lineage>
        <taxon>Bacteria</taxon>
        <taxon>Bacillati</taxon>
        <taxon>Bacillota</taxon>
        <taxon>Bacilli</taxon>
        <taxon>Lactobacillales</taxon>
        <taxon>Lactobacillaceae</taxon>
        <taxon>Lactobacillus</taxon>
    </lineage>
</organism>
<accession>C2EKT8</accession>